<comment type="similarity">
    <text evidence="14">Belongs to the ABC transporter superfamily. UvrA family.</text>
</comment>
<keyword evidence="11" id="KW-0267">Excision nuclease</keyword>
<evidence type="ECO:0000256" key="1">
    <source>
        <dbReference type="ARBA" id="ARBA00004496"/>
    </source>
</evidence>
<evidence type="ECO:0000256" key="7">
    <source>
        <dbReference type="ARBA" id="ARBA00022769"/>
    </source>
</evidence>
<feature type="domain" description="ABC transporter" evidence="17">
    <location>
        <begin position="599"/>
        <end position="939"/>
    </location>
</feature>
<dbReference type="GO" id="GO:0009380">
    <property type="term" value="C:excinuclease repair complex"/>
    <property type="evidence" value="ECO:0007669"/>
    <property type="project" value="InterPro"/>
</dbReference>
<evidence type="ECO:0000259" key="17">
    <source>
        <dbReference type="PROSITE" id="PS50893"/>
    </source>
</evidence>
<evidence type="ECO:0000313" key="19">
    <source>
        <dbReference type="Proteomes" id="UP000199116"/>
    </source>
</evidence>
<dbReference type="PROSITE" id="PS00211">
    <property type="entry name" value="ABC_TRANSPORTER_1"/>
    <property type="match status" value="2"/>
</dbReference>
<keyword evidence="19" id="KW-1185">Reference proteome</keyword>
<dbReference type="GO" id="GO:0004518">
    <property type="term" value="F:nuclease activity"/>
    <property type="evidence" value="ECO:0007669"/>
    <property type="project" value="UniProtKB-KW"/>
</dbReference>
<dbReference type="Gene3D" id="1.10.8.280">
    <property type="entry name" value="ABC transporter ATPase domain-like"/>
    <property type="match status" value="1"/>
</dbReference>
<evidence type="ECO:0000256" key="5">
    <source>
        <dbReference type="ARBA" id="ARBA00022741"/>
    </source>
</evidence>
<dbReference type="InterPro" id="IPR013815">
    <property type="entry name" value="ATP_grasp_subdomain_1"/>
</dbReference>
<evidence type="ECO:0000256" key="11">
    <source>
        <dbReference type="ARBA" id="ARBA00022881"/>
    </source>
</evidence>
<dbReference type="GO" id="GO:0003677">
    <property type="term" value="F:DNA binding"/>
    <property type="evidence" value="ECO:0007669"/>
    <property type="project" value="UniProtKB-KW"/>
</dbReference>
<keyword evidence="8" id="KW-0863">Zinc-finger</keyword>
<evidence type="ECO:0000256" key="6">
    <source>
        <dbReference type="ARBA" id="ARBA00022763"/>
    </source>
</evidence>
<dbReference type="SUPFAM" id="SSF52540">
    <property type="entry name" value="P-loop containing nucleoside triphosphate hydrolases"/>
    <property type="match status" value="2"/>
</dbReference>
<dbReference type="Gene3D" id="1.20.1580.10">
    <property type="entry name" value="ABC transporter ATPase like domain"/>
    <property type="match status" value="2"/>
</dbReference>
<dbReference type="GO" id="GO:0005737">
    <property type="term" value="C:cytoplasm"/>
    <property type="evidence" value="ECO:0007669"/>
    <property type="project" value="UniProtKB-SubCell"/>
</dbReference>
<evidence type="ECO:0000256" key="15">
    <source>
        <dbReference type="ARBA" id="ARBA00039316"/>
    </source>
</evidence>
<accession>A0A1I2K0P0</accession>
<evidence type="ECO:0000256" key="9">
    <source>
        <dbReference type="ARBA" id="ARBA00022833"/>
    </source>
</evidence>
<keyword evidence="5" id="KW-0547">Nucleotide-binding</keyword>
<dbReference type="InterPro" id="IPR003439">
    <property type="entry name" value="ABC_transporter-like_ATP-bd"/>
</dbReference>
<dbReference type="EMBL" id="FOOH01000001">
    <property type="protein sequence ID" value="SFF59858.1"/>
    <property type="molecule type" value="Genomic_DNA"/>
</dbReference>
<proteinExistence type="inferred from homology"/>
<dbReference type="FunFam" id="1.20.1580.10:FF:000002">
    <property type="entry name" value="UvrABC system protein A"/>
    <property type="match status" value="1"/>
</dbReference>
<keyword evidence="12" id="KW-0238">DNA-binding</keyword>
<evidence type="ECO:0000256" key="16">
    <source>
        <dbReference type="ARBA" id="ARBA00042156"/>
    </source>
</evidence>
<evidence type="ECO:0000313" key="18">
    <source>
        <dbReference type="EMBL" id="SFF59858.1"/>
    </source>
</evidence>
<dbReference type="GO" id="GO:0005524">
    <property type="term" value="F:ATP binding"/>
    <property type="evidence" value="ECO:0007669"/>
    <property type="project" value="UniProtKB-KW"/>
</dbReference>
<name>A0A1I2K0P0_9FLAO</name>
<dbReference type="RefSeq" id="WP_075326483.1">
    <property type="nucleotide sequence ID" value="NZ_FOOH01000001.1"/>
</dbReference>
<dbReference type="Pfam" id="PF17755">
    <property type="entry name" value="UvrA_DNA-bind"/>
    <property type="match status" value="1"/>
</dbReference>
<sequence>MAKTEEFIEVLGARVHNLKNIDVNIPREKLVVITGLSGSGKSSLAFDTIYAEGQRRYIETFSAYARQFLGGLERPDVDKIEGLSPVIAIEQKTTSKNPRSTVGTITEIYDFLRLLYARAGEAYSYKTGEKMVSYTDSQIKDLILKDFKGKKVSVLAPVVKSRKGHYRELFEQIAKQGFLKARVNGEVRDLVKGMKLDRYKTHDIEIVIDRLKIDDKTDAQKRLDESIKTAMYHGSDTLIILDQETENVRYFSRNLMCPTTGISYPNPEPNTFSFNSPKGACPSCNGIGTLYQVNIDKIIPDNSKSIKNGALAPHGPQKKNWVFSQLELIAERWDFKLTDPVSKIPDAAMKFILYGGKETFTKESKSLGVNREFKINFEGVATFIETTFNNNDSTSLRRWAKEYMDKVECPVCEGSRLKKESLYFRINDKNIAELSLMDIEDLAKWFVGLEKKLSEKQNKIAAEVIKEIRTRIGFLVDVGLTYLSLNRGSKSLSGGEAQRIRLATQIGSQLVGVLYILDEPSIGLHQRDNEKLINSLISLRDIGNSVIVVEHDKDMIERADYVIDIGPRAGKHGGEIISEGPPSELLKHDTLTASYLNGTKEISVPKERRKGNGKHIELKGATGNNLKNVSIKIPLGQMIAVTGVSGSGKSTLINETLYPIMNAHYFNGVKEPKPYKSIKGLDNADKVIDINQTPIGRTPRSNPATYTGVFSEIRSLFAKTPESLIRGYKPGRFSFNVKGGRCETCRGGGLRVIEMNFLPDVYVECETCQGKRFNRETLEIRYKGKSIADVLEMTINDATTFFEPIPKIYRKLKTIKDVGLGYITLGQQSTTLSGGEAQRIKLATELSKRDTGNTFYILDEPTTGLHFEDIRVLMDVLNELTNKGNTVLIIEHNMDVIKMADYIIDIGPEGGKNGGKVIAKGTPEEVAKSKKSYTAGFLKKELH</sequence>
<keyword evidence="13" id="KW-0234">DNA repair</keyword>
<dbReference type="InterPro" id="IPR041552">
    <property type="entry name" value="UvrA_DNA-bd"/>
</dbReference>
<dbReference type="GO" id="GO:0006289">
    <property type="term" value="P:nucleotide-excision repair"/>
    <property type="evidence" value="ECO:0007669"/>
    <property type="project" value="InterPro"/>
</dbReference>
<comment type="subcellular location">
    <subcellularLocation>
        <location evidence="1">Cytoplasm</location>
    </subcellularLocation>
</comment>
<dbReference type="PANTHER" id="PTHR43152">
    <property type="entry name" value="UVRABC SYSTEM PROTEIN A"/>
    <property type="match status" value="1"/>
</dbReference>
<gene>
    <name evidence="18" type="ORF">SAMN04488033_101277</name>
</gene>
<reference evidence="19" key="1">
    <citation type="submission" date="2016-10" db="EMBL/GenBank/DDBJ databases">
        <authorList>
            <person name="Varghese N."/>
            <person name="Submissions S."/>
        </authorList>
    </citation>
    <scope>NUCLEOTIDE SEQUENCE [LARGE SCALE GENOMIC DNA]</scope>
    <source>
        <strain evidence="19">DSM 23515</strain>
    </source>
</reference>
<evidence type="ECO:0000256" key="13">
    <source>
        <dbReference type="ARBA" id="ARBA00023204"/>
    </source>
</evidence>
<dbReference type="Gene3D" id="3.40.50.300">
    <property type="entry name" value="P-loop containing nucleotide triphosphate hydrolases"/>
    <property type="match status" value="2"/>
</dbReference>
<evidence type="ECO:0000256" key="8">
    <source>
        <dbReference type="ARBA" id="ARBA00022771"/>
    </source>
</evidence>
<keyword evidence="10" id="KW-0067">ATP-binding</keyword>
<keyword evidence="3" id="KW-0479">Metal-binding</keyword>
<dbReference type="NCBIfam" id="NF001503">
    <property type="entry name" value="PRK00349.1"/>
    <property type="match status" value="1"/>
</dbReference>
<organism evidence="18 19">
    <name type="scientific">Salegentibacter agarivorans</name>
    <dbReference type="NCBI Taxonomy" id="345907"/>
    <lineage>
        <taxon>Bacteria</taxon>
        <taxon>Pseudomonadati</taxon>
        <taxon>Bacteroidota</taxon>
        <taxon>Flavobacteriia</taxon>
        <taxon>Flavobacteriales</taxon>
        <taxon>Flavobacteriaceae</taxon>
        <taxon>Salegentibacter</taxon>
    </lineage>
</organism>
<dbReference type="InterPro" id="IPR041102">
    <property type="entry name" value="UvrA_inter"/>
</dbReference>
<dbReference type="PROSITE" id="PS50893">
    <property type="entry name" value="ABC_TRANSPORTER_2"/>
    <property type="match status" value="1"/>
</dbReference>
<evidence type="ECO:0000256" key="12">
    <source>
        <dbReference type="ARBA" id="ARBA00023125"/>
    </source>
</evidence>
<dbReference type="CDD" id="cd03271">
    <property type="entry name" value="ABC_UvrA_II"/>
    <property type="match status" value="1"/>
</dbReference>
<dbReference type="GO" id="GO:0008270">
    <property type="term" value="F:zinc ion binding"/>
    <property type="evidence" value="ECO:0007669"/>
    <property type="project" value="UniProtKB-KW"/>
</dbReference>
<dbReference type="Gene3D" id="3.30.1490.20">
    <property type="entry name" value="ATP-grasp fold, A domain"/>
    <property type="match status" value="1"/>
</dbReference>
<dbReference type="CDD" id="cd03270">
    <property type="entry name" value="ABC_UvrA_I"/>
    <property type="match status" value="1"/>
</dbReference>
<dbReference type="Proteomes" id="UP000199116">
    <property type="component" value="Unassembled WGS sequence"/>
</dbReference>
<keyword evidence="7" id="KW-0228">DNA excision</keyword>
<dbReference type="InterPro" id="IPR004602">
    <property type="entry name" value="UvrA"/>
</dbReference>
<keyword evidence="4" id="KW-0677">Repeat</keyword>
<keyword evidence="9" id="KW-0862">Zinc</keyword>
<dbReference type="InterPro" id="IPR027417">
    <property type="entry name" value="P-loop_NTPase"/>
</dbReference>
<evidence type="ECO:0000256" key="4">
    <source>
        <dbReference type="ARBA" id="ARBA00022737"/>
    </source>
</evidence>
<dbReference type="Pfam" id="PF17760">
    <property type="entry name" value="UvrA_inter"/>
    <property type="match status" value="1"/>
</dbReference>
<dbReference type="InterPro" id="IPR017871">
    <property type="entry name" value="ABC_transporter-like_CS"/>
</dbReference>
<evidence type="ECO:0000256" key="2">
    <source>
        <dbReference type="ARBA" id="ARBA00022490"/>
    </source>
</evidence>
<dbReference type="NCBIfam" id="TIGR00630">
    <property type="entry name" value="uvra"/>
    <property type="match status" value="1"/>
</dbReference>
<dbReference type="AlphaFoldDB" id="A0A1I2K0P0"/>
<evidence type="ECO:0000256" key="10">
    <source>
        <dbReference type="ARBA" id="ARBA00022840"/>
    </source>
</evidence>
<keyword evidence="2" id="KW-0963">Cytoplasm</keyword>
<evidence type="ECO:0000256" key="14">
    <source>
        <dbReference type="ARBA" id="ARBA00038000"/>
    </source>
</evidence>
<dbReference type="PANTHER" id="PTHR43152:SF3">
    <property type="entry name" value="UVRABC SYSTEM PROTEIN A"/>
    <property type="match status" value="1"/>
</dbReference>
<evidence type="ECO:0000256" key="3">
    <source>
        <dbReference type="ARBA" id="ARBA00022723"/>
    </source>
</evidence>
<dbReference type="GO" id="GO:0016887">
    <property type="term" value="F:ATP hydrolysis activity"/>
    <property type="evidence" value="ECO:0007669"/>
    <property type="project" value="InterPro"/>
</dbReference>
<protein>
    <recommendedName>
        <fullName evidence="15">UvrABC system protein A</fullName>
    </recommendedName>
    <alternativeName>
        <fullName evidence="16">Excinuclease ABC subunit A</fullName>
    </alternativeName>
</protein>
<keyword evidence="6" id="KW-0227">DNA damage</keyword>